<organism evidence="2 3">
    <name type="scientific">Meganyctiphanes norvegica</name>
    <name type="common">Northern krill</name>
    <name type="synonym">Thysanopoda norvegica</name>
    <dbReference type="NCBI Taxonomy" id="48144"/>
    <lineage>
        <taxon>Eukaryota</taxon>
        <taxon>Metazoa</taxon>
        <taxon>Ecdysozoa</taxon>
        <taxon>Arthropoda</taxon>
        <taxon>Crustacea</taxon>
        <taxon>Multicrustacea</taxon>
        <taxon>Malacostraca</taxon>
        <taxon>Eumalacostraca</taxon>
        <taxon>Eucarida</taxon>
        <taxon>Euphausiacea</taxon>
        <taxon>Euphausiidae</taxon>
        <taxon>Meganyctiphanes</taxon>
    </lineage>
</organism>
<gene>
    <name evidence="2" type="ORF">MNOR_LOCUS21270</name>
</gene>
<name>A0AAV2R9K4_MEGNR</name>
<evidence type="ECO:0000256" key="1">
    <source>
        <dbReference type="SAM" id="MobiDB-lite"/>
    </source>
</evidence>
<dbReference type="Proteomes" id="UP001497623">
    <property type="component" value="Unassembled WGS sequence"/>
</dbReference>
<feature type="compositionally biased region" description="Polar residues" evidence="1">
    <location>
        <begin position="209"/>
        <end position="218"/>
    </location>
</feature>
<comment type="caution">
    <text evidence="2">The sequence shown here is derived from an EMBL/GenBank/DDBJ whole genome shotgun (WGS) entry which is preliminary data.</text>
</comment>
<evidence type="ECO:0000313" key="3">
    <source>
        <dbReference type="Proteomes" id="UP001497623"/>
    </source>
</evidence>
<feature type="compositionally biased region" description="Low complexity" evidence="1">
    <location>
        <begin position="1"/>
        <end position="62"/>
    </location>
</feature>
<keyword evidence="3" id="KW-1185">Reference proteome</keyword>
<protein>
    <submittedName>
        <fullName evidence="2">Uncharacterized protein</fullName>
    </submittedName>
</protein>
<feature type="compositionally biased region" description="Polar residues" evidence="1">
    <location>
        <begin position="95"/>
        <end position="136"/>
    </location>
</feature>
<feature type="compositionally biased region" description="Polar residues" evidence="1">
    <location>
        <begin position="64"/>
        <end position="74"/>
    </location>
</feature>
<dbReference type="AlphaFoldDB" id="A0AAV2R9K4"/>
<feature type="non-terminal residue" evidence="2">
    <location>
        <position position="253"/>
    </location>
</feature>
<feature type="region of interest" description="Disordered" evidence="1">
    <location>
        <begin position="1"/>
        <end position="136"/>
    </location>
</feature>
<dbReference type="EMBL" id="CAXKWB010017025">
    <property type="protein sequence ID" value="CAL4117720.1"/>
    <property type="molecule type" value="Genomic_DNA"/>
</dbReference>
<proteinExistence type="predicted"/>
<accession>A0AAV2R9K4</accession>
<sequence length="253" mass="26417">MAEALSFGTSCATTTPTTTTYPTTSRPPSVLSTTPSPLHPSFSFPAPSSHQQHPSHSTSYPPGNFSTLGPSSSYPGGYAQHPNPSPTYPGGYAGASTSPDTYPTVFTVSPNTPSGFPNHPLPSTSYPNPSDSPSMSVQVNSVFLDPNRGSKPPGGAAVRSHSLDQLNFEEKRQLIASTLSLSELLSKGPSKGKLKGEDVSPSHHGEVMSTPNSVVTSPTNAIITKTPTLSLSDILHASKQSSKQSLKQSKKGE</sequence>
<evidence type="ECO:0000313" key="2">
    <source>
        <dbReference type="EMBL" id="CAL4117720.1"/>
    </source>
</evidence>
<feature type="compositionally biased region" description="Basic and acidic residues" evidence="1">
    <location>
        <begin position="194"/>
        <end position="206"/>
    </location>
</feature>
<reference evidence="2 3" key="1">
    <citation type="submission" date="2024-05" db="EMBL/GenBank/DDBJ databases">
        <authorList>
            <person name="Wallberg A."/>
        </authorList>
    </citation>
    <scope>NUCLEOTIDE SEQUENCE [LARGE SCALE GENOMIC DNA]</scope>
</reference>
<feature type="region of interest" description="Disordered" evidence="1">
    <location>
        <begin position="186"/>
        <end position="218"/>
    </location>
</feature>